<name>A0A8J4PVU2_9MYCE</name>
<dbReference type="FunFam" id="1.10.3380.10:FF:000001">
    <property type="entry name" value="U5 small nuclear ribonucleoprotein helicase"/>
    <property type="match status" value="1"/>
</dbReference>
<feature type="domain" description="Helicase C-terminal" evidence="7">
    <location>
        <begin position="1529"/>
        <end position="1735"/>
    </location>
</feature>
<dbReference type="SMART" id="SM00973">
    <property type="entry name" value="Sec63"/>
    <property type="match status" value="2"/>
</dbReference>
<dbReference type="CDD" id="cd18795">
    <property type="entry name" value="SF2_C_Ski2"/>
    <property type="match status" value="2"/>
</dbReference>
<dbReference type="FunFam" id="2.60.40.150:FF:000004">
    <property type="entry name" value="RNA helicase, activating signal cointegrator 1"/>
    <property type="match status" value="1"/>
</dbReference>
<feature type="domain" description="Helicase ATP-binding" evidence="6">
    <location>
        <begin position="1321"/>
        <end position="1496"/>
    </location>
</feature>
<keyword evidence="9" id="KW-1185">Reference proteome</keyword>
<reference evidence="8" key="1">
    <citation type="submission" date="2020-01" db="EMBL/GenBank/DDBJ databases">
        <title>Development of genomics and gene disruption for Polysphondylium violaceum indicates a role for the polyketide synthase stlB in stalk morphogenesis.</title>
        <authorList>
            <person name="Narita B."/>
            <person name="Kawabe Y."/>
            <person name="Kin K."/>
            <person name="Saito T."/>
            <person name="Gibbs R."/>
            <person name="Kuspa A."/>
            <person name="Muzny D."/>
            <person name="Queller D."/>
            <person name="Richards S."/>
            <person name="Strassman J."/>
            <person name="Sucgang R."/>
            <person name="Worley K."/>
            <person name="Schaap P."/>
        </authorList>
    </citation>
    <scope>NUCLEOTIDE SEQUENCE</scope>
    <source>
        <strain evidence="8">QSvi11</strain>
    </source>
</reference>
<dbReference type="PROSITE" id="PS51194">
    <property type="entry name" value="HELICASE_CTER"/>
    <property type="match status" value="2"/>
</dbReference>
<dbReference type="InterPro" id="IPR011545">
    <property type="entry name" value="DEAD/DEAH_box_helicase_dom"/>
</dbReference>
<dbReference type="Gene3D" id="3.40.50.300">
    <property type="entry name" value="P-loop containing nucleotide triphosphate hydrolases"/>
    <property type="match status" value="4"/>
</dbReference>
<dbReference type="FunFam" id="3.40.50.300:FF:000062">
    <property type="entry name" value="U5 small nuclear ribonucleoprotein helicase"/>
    <property type="match status" value="1"/>
</dbReference>
<keyword evidence="1" id="KW-0547">Nucleotide-binding</keyword>
<comment type="caution">
    <text evidence="8">The sequence shown here is derived from an EMBL/GenBank/DDBJ whole genome shotgun (WGS) entry which is preliminary data.</text>
</comment>
<dbReference type="SMART" id="SM00382">
    <property type="entry name" value="AAA"/>
    <property type="match status" value="2"/>
</dbReference>
<dbReference type="CDD" id="cd18020">
    <property type="entry name" value="DEXHc_ASCC3_1"/>
    <property type="match status" value="1"/>
</dbReference>
<protein>
    <recommendedName>
        <fullName evidence="10">DEAD/DEAH box helicase</fullName>
    </recommendedName>
</protein>
<dbReference type="EMBL" id="AJWJ01000137">
    <property type="protein sequence ID" value="KAF2074620.1"/>
    <property type="molecule type" value="Genomic_DNA"/>
</dbReference>
<evidence type="ECO:0000313" key="8">
    <source>
        <dbReference type="EMBL" id="KAF2074620.1"/>
    </source>
</evidence>
<dbReference type="Gene3D" id="1.10.10.10">
    <property type="entry name" value="Winged helix-like DNA-binding domain superfamily/Winged helix DNA-binding domain"/>
    <property type="match status" value="2"/>
</dbReference>
<dbReference type="SUPFAM" id="SSF52540">
    <property type="entry name" value="P-loop containing nucleoside triphosphate hydrolases"/>
    <property type="match status" value="3"/>
</dbReference>
<dbReference type="Proteomes" id="UP000695562">
    <property type="component" value="Unassembled WGS sequence"/>
</dbReference>
<dbReference type="InterPro" id="IPR036388">
    <property type="entry name" value="WH-like_DNA-bd_sf"/>
</dbReference>
<dbReference type="InterPro" id="IPR014756">
    <property type="entry name" value="Ig_E-set"/>
</dbReference>
<keyword evidence="3" id="KW-0347">Helicase</keyword>
<dbReference type="SMART" id="SM00487">
    <property type="entry name" value="DEXDc"/>
    <property type="match status" value="2"/>
</dbReference>
<feature type="domain" description="Helicase ATP-binding" evidence="6">
    <location>
        <begin position="476"/>
        <end position="659"/>
    </location>
</feature>
<keyword evidence="2" id="KW-0378">Hydrolase</keyword>
<evidence type="ECO:0000313" key="9">
    <source>
        <dbReference type="Proteomes" id="UP000695562"/>
    </source>
</evidence>
<dbReference type="InterPro" id="IPR036390">
    <property type="entry name" value="WH_DNA-bd_sf"/>
</dbReference>
<dbReference type="PROSITE" id="PS51192">
    <property type="entry name" value="HELICASE_ATP_BIND_1"/>
    <property type="match status" value="2"/>
</dbReference>
<dbReference type="Pfam" id="PF00271">
    <property type="entry name" value="Helicase_C"/>
    <property type="match status" value="2"/>
</dbReference>
<dbReference type="SUPFAM" id="SSF81296">
    <property type="entry name" value="E set domains"/>
    <property type="match status" value="1"/>
</dbReference>
<dbReference type="Gene3D" id="2.60.40.150">
    <property type="entry name" value="C2 domain"/>
    <property type="match status" value="2"/>
</dbReference>
<dbReference type="GO" id="GO:0016787">
    <property type="term" value="F:hydrolase activity"/>
    <property type="evidence" value="ECO:0007669"/>
    <property type="project" value="UniProtKB-KW"/>
</dbReference>
<feature type="domain" description="Helicase C-terminal" evidence="7">
    <location>
        <begin position="697"/>
        <end position="901"/>
    </location>
</feature>
<dbReference type="FunFam" id="3.40.50.300:FF:000198">
    <property type="entry name" value="Activating signal cointegrator 1 complex subunit"/>
    <property type="match status" value="1"/>
</dbReference>
<dbReference type="Pfam" id="PF00270">
    <property type="entry name" value="DEAD"/>
    <property type="match status" value="2"/>
</dbReference>
<evidence type="ECO:0000256" key="2">
    <source>
        <dbReference type="ARBA" id="ARBA00022801"/>
    </source>
</evidence>
<dbReference type="Pfam" id="PF02889">
    <property type="entry name" value="Sec63"/>
    <property type="match status" value="2"/>
</dbReference>
<evidence type="ECO:0000256" key="1">
    <source>
        <dbReference type="ARBA" id="ARBA00022741"/>
    </source>
</evidence>
<dbReference type="GO" id="GO:0005524">
    <property type="term" value="F:ATP binding"/>
    <property type="evidence" value="ECO:0007669"/>
    <property type="project" value="UniProtKB-KW"/>
</dbReference>
<gene>
    <name evidence="8" type="ORF">CYY_004059</name>
</gene>
<dbReference type="FunFam" id="3.40.50.300:FF:000102">
    <property type="entry name" value="RNA helicase, activating signal cointegrator 1"/>
    <property type="match status" value="1"/>
</dbReference>
<dbReference type="InterPro" id="IPR003593">
    <property type="entry name" value="AAA+_ATPase"/>
</dbReference>
<evidence type="ECO:0008006" key="10">
    <source>
        <dbReference type="Google" id="ProtNLM"/>
    </source>
</evidence>
<dbReference type="InterPro" id="IPR057842">
    <property type="entry name" value="WH_MER3"/>
</dbReference>
<evidence type="ECO:0000256" key="5">
    <source>
        <dbReference type="SAM" id="MobiDB-lite"/>
    </source>
</evidence>
<evidence type="ECO:0000259" key="6">
    <source>
        <dbReference type="PROSITE" id="PS51192"/>
    </source>
</evidence>
<dbReference type="InterPro" id="IPR050474">
    <property type="entry name" value="Hel308_SKI2-like"/>
</dbReference>
<keyword evidence="4" id="KW-0067">ATP-binding</keyword>
<dbReference type="InterPro" id="IPR004179">
    <property type="entry name" value="Sec63-dom"/>
</dbReference>
<accession>A0A8J4PVU2</accession>
<dbReference type="SUPFAM" id="SSF158702">
    <property type="entry name" value="Sec63 N-terminal domain-like"/>
    <property type="match status" value="2"/>
</dbReference>
<dbReference type="InterPro" id="IPR001650">
    <property type="entry name" value="Helicase_C-like"/>
</dbReference>
<evidence type="ECO:0000256" key="4">
    <source>
        <dbReference type="ARBA" id="ARBA00022840"/>
    </source>
</evidence>
<dbReference type="InterPro" id="IPR035892">
    <property type="entry name" value="C2_domain_sf"/>
</dbReference>
<feature type="region of interest" description="Disordered" evidence="5">
    <location>
        <begin position="346"/>
        <end position="368"/>
    </location>
</feature>
<dbReference type="FunFam" id="3.40.50.300:FF:000231">
    <property type="entry name" value="Activating signal cointegrator 1 complex subunit 3"/>
    <property type="match status" value="1"/>
</dbReference>
<dbReference type="Pfam" id="PF23445">
    <property type="entry name" value="WHD_SNRNP200"/>
    <property type="match status" value="2"/>
</dbReference>
<dbReference type="FunFam" id="1.10.3380.10:FF:000002">
    <property type="entry name" value="Activating signal cointegrator 1 complex subunit 3"/>
    <property type="match status" value="1"/>
</dbReference>
<dbReference type="Gene3D" id="1.10.3380.10">
    <property type="entry name" value="Sec63 N-terminal domain-like domain"/>
    <property type="match status" value="2"/>
</dbReference>
<dbReference type="PANTHER" id="PTHR47961">
    <property type="entry name" value="DNA POLYMERASE THETA, PUTATIVE (AFU_ORTHOLOGUE AFUA_1G05260)-RELATED"/>
    <property type="match status" value="1"/>
</dbReference>
<sequence>MGIFDNQSKYDPSISDYLRSLSNRPPPLFDEQLLKRNKEIAKKKKEKKSNASDNRIIENGQLSWSYFSDPKLNQEEDKKNRALFNKFKEMVLKMIGDEVPSDEIASAVYEAFMIVGNPQKDKNSKCESLRQVFQGSFKLDMYNALNDSVQNLLKIRNPFKTDYASAQQSIQSIDMNESLEWSPHNISFRMDQDEVSLFDEINHFINTKINNNDVKDIEKDDTDVVLIQTTHKKKKRNQQQPIPGVPSTAAASSSNPFGYDWLVEEVEVISQVLGLPSNQILSTITTSLKAKADPQEDLINLLGFENIEFIGNLITHKANIISSMNSASSKSKNGPLNHFSIQTKDEKEFDKLSKKEDKKKSKQQEKEKPQYEIVKEIKVISGTNTTNIEPATIFNQKEFKGNDLMIDTTMGRVSLPEGTVRVDKPNYSSVMVPYSAAKPFFDNEKLVSIAEGINSASQKAFGKIEKLNRIQSRVYESAYKSNENILISAPTGAGKTNIALLTILHEIESNTNPFGYLDKDNFKIIYIAPLKALASEMTEKFGSSLKYLGIVAKELTGDMQLTQSELKETQIIVTTPEKWDVITRKSSDVALTKLVRLLIIDEIHLLHEERGPVLESIVARTLRQVESTQSMIRIVGLSATLPNYKDVAQFIGAPPSGTFYFDSSYRPVPLTQNFIGVKDNRGLLAQKNEMNALCYEKLEKSLKEGHQVMIFVHSRKDTVKSAEIMVEMARDKNFKFVQDDDIKNARKDVERNAKSKEIRNLFQYGISVHHAGLLRHDRNLVEKYFADGTIRVLVCTATLAWGVNLPAHTVIIKGTQVYDSKNGGFMDLGISDVMQIFGRAGRPQFDTSGEGFLLTTRDKLDHYLHLICSCMPIESKFINSLEDHLNAEIVLGTVSNMKEAVTWLGYTYLYVRMLKNPLVYGLSNSQAHKDPGLEKFKVDILTRAALKLQSCKMIRFDENSGNFYITELGRIASYYYIKHMSMDTFNEMLNDQLHQEQILTILSNSSEFENINLREEESGELEKLSLNSCFHETNVLDRYSKVKCMIQAFFSRAHVESFSLISDSNYIVQNASRILRGLFEITLKKGWCGVSKIILDLCKMIDHQMWHFESPLRQLGILHGETLKKIEEKDWTPDEITEMTVGELASVLGNAQIAKAAHRVASQFPKLDFDIEVQPITASIIRINITLIPSFSWNERIHGDSQPFWIWIEDTENQFIYHSEYYMLTKRLHHSKEPIIISCIIPIPNPPPSQFFLHYISDRWLGSEDKIPISFRHLVLPQQNRVVNTELLDLQPLPVTALKNPEFEKLFKFSHFNPIQTQVFHTLYYTNHNVLLGSPTGSGKTICSELAMYKVFRDEPHMKVVYIAPLKALVRERMNDWTVKFQQKLGKKLVELTGDYTPNMIALQNADIVTTTPEKWDGISRNWKNRSYVTSVSLLIIDEIHLIGELRGPILEVIVSRMKLIAQQTGHNIRVIGLSTAMANAVDLAEWMGIDKVGLFNFRPSCRPVPIEVHIQGFQGKNYCPRMQTMNKPAFAAISTYSPKKPVLIFVSSRRQTRLTALDLISCLVIESNPLQWIAPDFDIEPYLDRVKDAHLKHTLSFGIGMHHAGLNDQDRSICETLFGENKIQILISTSTLAWGVNLPAHLVIIKGTEYFDGRTKRYVDFPLTDVLQMMGRAGRPQFDKEGKAVVMVHEPKKNFYKKFLYDPFPVESHLKEFLHDHINAEIVSGTIGSKQEGIEYLVNTFFFRRLLVSPSYYGLQDNKVETINQYLSDLLDNTLMDLELSRCIKVTEYDEIIALSMGKIASFYYLNYRTVQNFANNIKADSDIKSLLKVLCDSAEYNEFPVRHNEEILNQELNEKLPIELTNYEDPHTKVHLLLQAHFERCTLPISDYNTDTKSALDQGVRILQAMIDVACEFGYFETSIQIIKLLQMLIQGRWDTQSSLTTLPHVNPSIAEFLESNLGVKNLTDMVTKCTLENIKVASHNCLPPDEAKELNRVVQHLPKMSIRQFVPETIHAGKEFSVKIQITRENKKFPNGHAYAPFYSKDKDEGWIIALVNDQERLVGFKRVPQMISSTLSTTFKIPSAPSTPSAVYHIKLYSDTYRGLDYFHTFQVKVVTK</sequence>
<dbReference type="Gene3D" id="1.10.150.20">
    <property type="entry name" value="5' to 3' exonuclease, C-terminal subdomain"/>
    <property type="match status" value="1"/>
</dbReference>
<dbReference type="FunFam" id="1.10.10.10:FF:000012">
    <property type="entry name" value="U5 small nuclear ribonucleoprotein helicase"/>
    <property type="match status" value="1"/>
</dbReference>
<dbReference type="GO" id="GO:0003676">
    <property type="term" value="F:nucleic acid binding"/>
    <property type="evidence" value="ECO:0007669"/>
    <property type="project" value="InterPro"/>
</dbReference>
<dbReference type="InterPro" id="IPR014001">
    <property type="entry name" value="Helicase_ATP-bd"/>
</dbReference>
<feature type="region of interest" description="Disordered" evidence="5">
    <location>
        <begin position="230"/>
        <end position="253"/>
    </location>
</feature>
<proteinExistence type="predicted"/>
<dbReference type="PIRSF" id="PIRSF039073">
    <property type="entry name" value="BRR2"/>
    <property type="match status" value="1"/>
</dbReference>
<dbReference type="CDD" id="cd18022">
    <property type="entry name" value="DEXHc_ASCC3_2"/>
    <property type="match status" value="1"/>
</dbReference>
<dbReference type="GO" id="GO:0032991">
    <property type="term" value="C:protein-containing complex"/>
    <property type="evidence" value="ECO:0007669"/>
    <property type="project" value="UniProtKB-ARBA"/>
</dbReference>
<dbReference type="FunFam" id="1.10.10.10:FF:000024">
    <property type="entry name" value="U5 small nuclear ribonucleoprotein helicase"/>
    <property type="match status" value="1"/>
</dbReference>
<dbReference type="GO" id="GO:0004386">
    <property type="term" value="F:helicase activity"/>
    <property type="evidence" value="ECO:0007669"/>
    <property type="project" value="UniProtKB-KW"/>
</dbReference>
<dbReference type="SUPFAM" id="SSF46785">
    <property type="entry name" value="Winged helix' DNA-binding domain"/>
    <property type="match status" value="2"/>
</dbReference>
<dbReference type="InterPro" id="IPR027417">
    <property type="entry name" value="P-loop_NTPase"/>
</dbReference>
<dbReference type="PANTHER" id="PTHR47961:SF13">
    <property type="entry name" value="ACTIVATING SIGNAL COINTEGRATOR 1 COMPLEX SUBUNIT 3"/>
    <property type="match status" value="1"/>
</dbReference>
<evidence type="ECO:0000259" key="7">
    <source>
        <dbReference type="PROSITE" id="PS51194"/>
    </source>
</evidence>
<evidence type="ECO:0000256" key="3">
    <source>
        <dbReference type="ARBA" id="ARBA00022806"/>
    </source>
</evidence>
<dbReference type="OrthoDB" id="5575at2759"/>
<organism evidence="8 9">
    <name type="scientific">Polysphondylium violaceum</name>
    <dbReference type="NCBI Taxonomy" id="133409"/>
    <lineage>
        <taxon>Eukaryota</taxon>
        <taxon>Amoebozoa</taxon>
        <taxon>Evosea</taxon>
        <taxon>Eumycetozoa</taxon>
        <taxon>Dictyostelia</taxon>
        <taxon>Dictyosteliales</taxon>
        <taxon>Dictyosteliaceae</taxon>
        <taxon>Polysphondylium</taxon>
    </lineage>
</organism>
<dbReference type="SMART" id="SM00490">
    <property type="entry name" value="HELICc"/>
    <property type="match status" value="2"/>
</dbReference>